<dbReference type="HAMAP" id="MF_00501">
    <property type="entry name" value="Ribosomal_bL31_1"/>
    <property type="match status" value="1"/>
</dbReference>
<feature type="binding site" evidence="7">
    <location>
        <position position="18"/>
    </location>
    <ligand>
        <name>Zn(2+)</name>
        <dbReference type="ChEBI" id="CHEBI:29105"/>
    </ligand>
</feature>
<dbReference type="NCBIfam" id="TIGR00105">
    <property type="entry name" value="L31"/>
    <property type="match status" value="1"/>
</dbReference>
<dbReference type="RefSeq" id="WP_057940882.1">
    <property type="nucleotide sequence ID" value="NZ_ACJX03000001.1"/>
</dbReference>
<dbReference type="STRING" id="592015.HMPREF1705_03242"/>
<dbReference type="PROSITE" id="PS01143">
    <property type="entry name" value="RIBOSOMAL_L31"/>
    <property type="match status" value="1"/>
</dbReference>
<dbReference type="GO" id="GO:0046872">
    <property type="term" value="F:metal ion binding"/>
    <property type="evidence" value="ECO:0007669"/>
    <property type="project" value="UniProtKB-KW"/>
</dbReference>
<evidence type="ECO:0000256" key="2">
    <source>
        <dbReference type="ARBA" id="ARBA00022730"/>
    </source>
</evidence>
<dbReference type="InterPro" id="IPR002150">
    <property type="entry name" value="Ribosomal_bL31"/>
</dbReference>
<dbReference type="NCBIfam" id="NF000612">
    <property type="entry name" value="PRK00019.1"/>
    <property type="match status" value="1"/>
</dbReference>
<keyword evidence="4 7" id="KW-0689">Ribosomal protein</keyword>
<comment type="caution">
    <text evidence="8">The sequence shown here is derived from an EMBL/GenBank/DDBJ whole genome shotgun (WGS) entry which is preliminary data.</text>
</comment>
<dbReference type="EMBL" id="ACJX03000001">
    <property type="protein sequence ID" value="KRT35980.1"/>
    <property type="molecule type" value="Genomic_DNA"/>
</dbReference>
<dbReference type="Proteomes" id="UP000005273">
    <property type="component" value="Unassembled WGS sequence"/>
</dbReference>
<sequence length="76" mass="8590">MKKDIHPKYDVCKVSCACGNTFETRSTKSEIRVSVCSNCHPFYTGKRGFLVTEAGQLEKFRKKYAGTDYVQSNDGE</sequence>
<reference evidence="9" key="1">
    <citation type="submission" date="2012-09" db="EMBL/GenBank/DDBJ databases">
        <authorList>
            <person name="Weinstock G."/>
            <person name="Sodergren E."/>
            <person name="Clifton S."/>
            <person name="Fulton L."/>
            <person name="Fulton B."/>
            <person name="Courtney L."/>
            <person name="Fronick C."/>
            <person name="Harrison M."/>
            <person name="Strong C."/>
            <person name="Farmer C."/>
            <person name="Delehaunty K."/>
            <person name="Markovic C."/>
            <person name="Hall O."/>
            <person name="Minx P."/>
            <person name="Tomlinson C."/>
            <person name="Mitreva M."/>
            <person name="Nelson J."/>
            <person name="Hou S."/>
            <person name="Wollam A."/>
            <person name="Pepin K.H."/>
            <person name="Johnson M."/>
            <person name="Bhonagiri V."/>
            <person name="Nash W.E."/>
            <person name="Suruliraj S."/>
            <person name="Warren W."/>
            <person name="Chinwalla A."/>
            <person name="Mardis E.R."/>
            <person name="Wilson R.K."/>
        </authorList>
    </citation>
    <scope>NUCLEOTIDE SEQUENCE [LARGE SCALE GENOMIC DNA]</scope>
    <source>
        <strain evidence="9">OS1</strain>
    </source>
</reference>
<dbReference type="PRINTS" id="PR01249">
    <property type="entry name" value="RIBOSOMALL31"/>
</dbReference>
<evidence type="ECO:0000256" key="5">
    <source>
        <dbReference type="ARBA" id="ARBA00023274"/>
    </source>
</evidence>
<dbReference type="OrthoDB" id="9803251at2"/>
<dbReference type="Pfam" id="PF01197">
    <property type="entry name" value="Ribosomal_L31"/>
    <property type="match status" value="1"/>
</dbReference>
<dbReference type="SUPFAM" id="SSF143800">
    <property type="entry name" value="L28p-like"/>
    <property type="match status" value="1"/>
</dbReference>
<dbReference type="AlphaFoldDB" id="A0A0T5XC85"/>
<keyword evidence="7" id="KW-0862">Zinc</keyword>
<protein>
    <recommendedName>
        <fullName evidence="6 7">Large ribosomal subunit protein bL31</fullName>
    </recommendedName>
</protein>
<evidence type="ECO:0000256" key="7">
    <source>
        <dbReference type="HAMAP-Rule" id="MF_00501"/>
    </source>
</evidence>
<feature type="binding site" evidence="7">
    <location>
        <position position="16"/>
    </location>
    <ligand>
        <name>Zn(2+)</name>
        <dbReference type="ChEBI" id="CHEBI:29105"/>
    </ligand>
</feature>
<keyword evidence="2 7" id="KW-0699">rRNA-binding</keyword>
<feature type="binding site" evidence="7">
    <location>
        <position position="36"/>
    </location>
    <ligand>
        <name>Zn(2+)</name>
        <dbReference type="ChEBI" id="CHEBI:29105"/>
    </ligand>
</feature>
<dbReference type="InterPro" id="IPR042105">
    <property type="entry name" value="Ribosomal_bL31_sf"/>
</dbReference>
<keyword evidence="9" id="KW-1185">Reference proteome</keyword>
<comment type="function">
    <text evidence="7">Binds the 23S rRNA.</text>
</comment>
<evidence type="ECO:0000256" key="4">
    <source>
        <dbReference type="ARBA" id="ARBA00022980"/>
    </source>
</evidence>
<evidence type="ECO:0000313" key="8">
    <source>
        <dbReference type="EMBL" id="KRT35980.1"/>
    </source>
</evidence>
<proteinExistence type="inferred from homology"/>
<dbReference type="GO" id="GO:0003735">
    <property type="term" value="F:structural constituent of ribosome"/>
    <property type="evidence" value="ECO:0007669"/>
    <property type="project" value="InterPro"/>
</dbReference>
<comment type="cofactor">
    <cofactor evidence="7">
        <name>Zn(2+)</name>
        <dbReference type="ChEBI" id="CHEBI:29105"/>
    </cofactor>
    <text evidence="7">Binds 1 zinc ion per subunit.</text>
</comment>
<dbReference type="GO" id="GO:0019843">
    <property type="term" value="F:rRNA binding"/>
    <property type="evidence" value="ECO:0007669"/>
    <property type="project" value="UniProtKB-KW"/>
</dbReference>
<evidence type="ECO:0000256" key="3">
    <source>
        <dbReference type="ARBA" id="ARBA00022884"/>
    </source>
</evidence>
<comment type="subunit">
    <text evidence="7">Part of the 50S ribosomal subunit.</text>
</comment>
<keyword evidence="5 7" id="KW-0687">Ribonucleoprotein</keyword>
<dbReference type="Gene3D" id="4.10.830.30">
    <property type="entry name" value="Ribosomal protein L31"/>
    <property type="match status" value="1"/>
</dbReference>
<evidence type="ECO:0000313" key="9">
    <source>
        <dbReference type="Proteomes" id="UP000005273"/>
    </source>
</evidence>
<keyword evidence="3 7" id="KW-0694">RNA-binding</keyword>
<dbReference type="PANTHER" id="PTHR33280">
    <property type="entry name" value="50S RIBOSOMAL PROTEIN L31, CHLOROPLASTIC"/>
    <property type="match status" value="1"/>
</dbReference>
<organism evidence="8 9">
    <name type="scientific">Acetomicrobium hydrogeniformans ATCC BAA-1850</name>
    <dbReference type="NCBI Taxonomy" id="592015"/>
    <lineage>
        <taxon>Bacteria</taxon>
        <taxon>Thermotogati</taxon>
        <taxon>Synergistota</taxon>
        <taxon>Synergistia</taxon>
        <taxon>Synergistales</taxon>
        <taxon>Acetomicrobiaceae</taxon>
        <taxon>Acetomicrobium</taxon>
    </lineage>
</organism>
<accession>A0A0T5XC85</accession>
<evidence type="ECO:0000256" key="6">
    <source>
        <dbReference type="ARBA" id="ARBA00035687"/>
    </source>
</evidence>
<feature type="binding site" evidence="7">
    <location>
        <position position="39"/>
    </location>
    <ligand>
        <name>Zn(2+)</name>
        <dbReference type="ChEBI" id="CHEBI:29105"/>
    </ligand>
</feature>
<dbReference type="GO" id="GO:0006412">
    <property type="term" value="P:translation"/>
    <property type="evidence" value="ECO:0007669"/>
    <property type="project" value="UniProtKB-UniRule"/>
</dbReference>
<name>A0A0T5XC85_9BACT</name>
<dbReference type="PANTHER" id="PTHR33280:SF1">
    <property type="entry name" value="LARGE RIBOSOMAL SUBUNIT PROTEIN BL31C"/>
    <property type="match status" value="1"/>
</dbReference>
<dbReference type="InterPro" id="IPR027491">
    <property type="entry name" value="Ribosomal_bL31_A"/>
</dbReference>
<dbReference type="GO" id="GO:0005840">
    <property type="term" value="C:ribosome"/>
    <property type="evidence" value="ECO:0007669"/>
    <property type="project" value="UniProtKB-KW"/>
</dbReference>
<dbReference type="GO" id="GO:1990904">
    <property type="term" value="C:ribonucleoprotein complex"/>
    <property type="evidence" value="ECO:0007669"/>
    <property type="project" value="UniProtKB-KW"/>
</dbReference>
<evidence type="ECO:0000256" key="1">
    <source>
        <dbReference type="ARBA" id="ARBA00009296"/>
    </source>
</evidence>
<gene>
    <name evidence="7" type="primary">rpmE</name>
    <name evidence="8" type="ORF">HMPREF1705_03242</name>
</gene>
<keyword evidence="7" id="KW-0479">Metal-binding</keyword>
<comment type="similarity">
    <text evidence="1 7">Belongs to the bacterial ribosomal protein bL31 family. Type A subfamily.</text>
</comment>
<dbReference type="eggNOG" id="COG0254">
    <property type="taxonomic scope" value="Bacteria"/>
</dbReference>
<dbReference type="InterPro" id="IPR034704">
    <property type="entry name" value="Ribosomal_bL28/bL31-like_sf"/>
</dbReference>